<evidence type="ECO:0000256" key="4">
    <source>
        <dbReference type="ARBA" id="ARBA00022525"/>
    </source>
</evidence>
<organism evidence="10 11">
    <name type="scientific">Larkinella bovis</name>
    <dbReference type="NCBI Taxonomy" id="683041"/>
    <lineage>
        <taxon>Bacteria</taxon>
        <taxon>Pseudomonadati</taxon>
        <taxon>Bacteroidota</taxon>
        <taxon>Cytophagia</taxon>
        <taxon>Cytophagales</taxon>
        <taxon>Spirosomataceae</taxon>
        <taxon>Larkinella</taxon>
    </lineage>
</organism>
<name>A0ABW0IAZ4_9BACT</name>
<evidence type="ECO:0000256" key="2">
    <source>
        <dbReference type="ARBA" id="ARBA00004442"/>
    </source>
</evidence>
<dbReference type="SUPFAM" id="SSF51126">
    <property type="entry name" value="Pectin lyase-like"/>
    <property type="match status" value="1"/>
</dbReference>
<feature type="domain" description="Dystroglycan-type cadherin-like" evidence="9">
    <location>
        <begin position="661"/>
        <end position="748"/>
    </location>
</feature>
<feature type="region of interest" description="Disordered" evidence="8">
    <location>
        <begin position="416"/>
        <end position="436"/>
    </location>
</feature>
<keyword evidence="4" id="KW-0964">Secreted</keyword>
<dbReference type="NCBIfam" id="NF041518">
    <property type="entry name" value="choice_anch_Q"/>
    <property type="match status" value="1"/>
</dbReference>
<evidence type="ECO:0000313" key="10">
    <source>
        <dbReference type="EMBL" id="MFC5409302.1"/>
    </source>
</evidence>
<keyword evidence="6" id="KW-0472">Membrane</keyword>
<gene>
    <name evidence="10" type="ORF">ACFPMF_08300</name>
</gene>
<keyword evidence="5" id="KW-0732">Signal</keyword>
<comment type="subcellular location">
    <subcellularLocation>
        <location evidence="1">Cell envelope</location>
    </subcellularLocation>
    <subcellularLocation>
        <location evidence="2">Cell outer membrane</location>
    </subcellularLocation>
    <subcellularLocation>
        <location evidence="3">Secreted</location>
    </subcellularLocation>
</comment>
<dbReference type="InterPro" id="IPR015919">
    <property type="entry name" value="Cadherin-like_sf"/>
</dbReference>
<sequence>MVLGLLFLTGLTAYSQKIYYVTTSGGSTLQDGSSWENAFSGTQLQTAIETASTYSSGNGNQEVQVWVAAGLYKPTSDLNRSISFTMRNNVALYGGFAGTELTLGERPVVDLTTPSSTTLSGEIGSSSTTDNSYHVVNNLTTTLTTSAILDGFVVTGGYADGPGDLNKTGGGMANQSSSPTVRNCHFTGNFASTFGGALYNYVTIAGTASPVITNCVFSGNSAPSGGAILNQADFGDAASPIITHCQFTGNTAGIGGALYNGATAGGSSSPVVSRCHFSGNSATSNSGTIANEGGSPKVSNCLFTGNSADKGGVSFNYTIQSFTNCTFTKNTAISGGGVVYNGSTGNVTFTNCIFWDNDENEALTGLSGGHLFNAHYCLFDPAVAHYTGTGNLTTAESPFVSDADLPLKACSPAINAGDPASTTTTSGTTDQAGNPRFFNNERIDIGAFEYQGNAPTPPVVSSAGETSLTVAQNAPAVHLGVTGCAGGTINWKNSIGTTGTGSPIVVSTSVAGTLVYSATCTVGSCASGPGSATVVVTPGAASGSFDGYVYGADCDSFRGWAWDRNKPNTVISVDIYNGATYLTTLAAGDFRPDLLDKGKGNGKHAFRFPIPDALKEGSSILLSATVTGSDFVLKDTPKAIICTNSTVPPDNKPPVAPLPTVLITPLVAQVSVPFSATLVAFTDPEEGPLTYALTGLPSGLSLDASTRVISGTPTTAGTFLLTYSATDAPGATNSVSFKLTVNEEGTPVTGDFDGYLDKLDCGGIRGWVWDRKKPNTPLTVEFYLEAGSPASTTVLGSTVANIYRPDLKDAGKGNGAHAYNFTAPAGLQNGDPVRARVLGSTFVLKGSPKTYQCAPARLSAETTGGFQLVVLGNPINGNTVEVDIRGIAGKPLRLQLHDSQGRLVAERFVEQARTSERQTFRVDQQPAGLLLLRGTSAAQTVTLKLLKP</sequence>
<dbReference type="InterPro" id="IPR003368">
    <property type="entry name" value="POMP_repeat"/>
</dbReference>
<dbReference type="SMART" id="SM00736">
    <property type="entry name" value="CADG"/>
    <property type="match status" value="1"/>
</dbReference>
<reference evidence="11" key="1">
    <citation type="journal article" date="2019" name="Int. J. Syst. Evol. Microbiol.">
        <title>The Global Catalogue of Microorganisms (GCM) 10K type strain sequencing project: providing services to taxonomists for standard genome sequencing and annotation.</title>
        <authorList>
            <consortium name="The Broad Institute Genomics Platform"/>
            <consortium name="The Broad Institute Genome Sequencing Center for Infectious Disease"/>
            <person name="Wu L."/>
            <person name="Ma J."/>
        </authorList>
    </citation>
    <scope>NUCLEOTIDE SEQUENCE [LARGE SCALE GENOMIC DNA]</scope>
    <source>
        <strain evidence="11">CCUG 55250</strain>
    </source>
</reference>
<dbReference type="InterPro" id="IPR013783">
    <property type="entry name" value="Ig-like_fold"/>
</dbReference>
<dbReference type="Pfam" id="PF02415">
    <property type="entry name" value="Chlam_PMP"/>
    <property type="match status" value="1"/>
</dbReference>
<dbReference type="Pfam" id="PF05345">
    <property type="entry name" value="He_PIG"/>
    <property type="match status" value="1"/>
</dbReference>
<keyword evidence="11" id="KW-1185">Reference proteome</keyword>
<protein>
    <submittedName>
        <fullName evidence="10">Ig domain-containing protein</fullName>
    </submittedName>
</protein>
<evidence type="ECO:0000256" key="8">
    <source>
        <dbReference type="SAM" id="MobiDB-lite"/>
    </source>
</evidence>
<dbReference type="Gene3D" id="2.160.20.10">
    <property type="entry name" value="Single-stranded right-handed beta-helix, Pectin lyase-like"/>
    <property type="match status" value="1"/>
</dbReference>
<dbReference type="Proteomes" id="UP001596106">
    <property type="component" value="Unassembled WGS sequence"/>
</dbReference>
<evidence type="ECO:0000256" key="5">
    <source>
        <dbReference type="ARBA" id="ARBA00022729"/>
    </source>
</evidence>
<dbReference type="InterPro" id="IPR011050">
    <property type="entry name" value="Pectin_lyase_fold/virulence"/>
</dbReference>
<dbReference type="PANTHER" id="PTHR11319">
    <property type="entry name" value="G PROTEIN-COUPLED RECEPTOR-RELATED"/>
    <property type="match status" value="1"/>
</dbReference>
<comment type="caution">
    <text evidence="10">The sequence shown here is derived from an EMBL/GenBank/DDBJ whole genome shotgun (WGS) entry which is preliminary data.</text>
</comment>
<dbReference type="Pfam" id="PF13229">
    <property type="entry name" value="Beta_helix"/>
    <property type="match status" value="1"/>
</dbReference>
<dbReference type="PANTHER" id="PTHR11319:SF35">
    <property type="entry name" value="OUTER MEMBRANE PROTEIN PMPC-RELATED"/>
    <property type="match status" value="1"/>
</dbReference>
<evidence type="ECO:0000256" key="3">
    <source>
        <dbReference type="ARBA" id="ARBA00004613"/>
    </source>
</evidence>
<evidence type="ECO:0000256" key="7">
    <source>
        <dbReference type="ARBA" id="ARBA00023237"/>
    </source>
</evidence>
<dbReference type="EMBL" id="JBHSMA010000002">
    <property type="protein sequence ID" value="MFC5409302.1"/>
    <property type="molecule type" value="Genomic_DNA"/>
</dbReference>
<dbReference type="Gene3D" id="2.60.40.10">
    <property type="entry name" value="Immunoglobulins"/>
    <property type="match status" value="1"/>
</dbReference>
<dbReference type="InterPro" id="IPR039448">
    <property type="entry name" value="Beta_helix"/>
</dbReference>
<dbReference type="SUPFAM" id="SSF49313">
    <property type="entry name" value="Cadherin-like"/>
    <property type="match status" value="1"/>
</dbReference>
<evidence type="ECO:0000256" key="6">
    <source>
        <dbReference type="ARBA" id="ARBA00023136"/>
    </source>
</evidence>
<proteinExistence type="predicted"/>
<dbReference type="InterPro" id="IPR006644">
    <property type="entry name" value="Cadg"/>
</dbReference>
<evidence type="ECO:0000313" key="11">
    <source>
        <dbReference type="Proteomes" id="UP001596106"/>
    </source>
</evidence>
<dbReference type="InterPro" id="IPR012334">
    <property type="entry name" value="Pectin_lyas_fold"/>
</dbReference>
<evidence type="ECO:0000259" key="9">
    <source>
        <dbReference type="SMART" id="SM00736"/>
    </source>
</evidence>
<keyword evidence="7" id="KW-0998">Cell outer membrane</keyword>
<evidence type="ECO:0000256" key="1">
    <source>
        <dbReference type="ARBA" id="ARBA00004196"/>
    </source>
</evidence>
<accession>A0ABW0IAZ4</accession>
<dbReference type="InterPro" id="IPR059226">
    <property type="entry name" value="Choice_anch_Q_dom"/>
</dbReference>